<feature type="compositionally biased region" description="Basic and acidic residues" evidence="4">
    <location>
        <begin position="1"/>
        <end position="10"/>
    </location>
</feature>
<protein>
    <submittedName>
        <fullName evidence="5">Tetratricopeptide repeat protein</fullName>
    </submittedName>
</protein>
<organism evidence="5 6">
    <name type="scientific">Pigmentiphaga aceris</name>
    <dbReference type="NCBI Taxonomy" id="1940612"/>
    <lineage>
        <taxon>Bacteria</taxon>
        <taxon>Pseudomonadati</taxon>
        <taxon>Pseudomonadota</taxon>
        <taxon>Betaproteobacteria</taxon>
        <taxon>Burkholderiales</taxon>
        <taxon>Alcaligenaceae</taxon>
        <taxon>Pigmentiphaga</taxon>
    </lineage>
</organism>
<name>A0A5C0AV53_9BURK</name>
<feature type="repeat" description="TPR" evidence="3">
    <location>
        <begin position="278"/>
        <end position="311"/>
    </location>
</feature>
<dbReference type="Pfam" id="PF13414">
    <property type="entry name" value="TPR_11"/>
    <property type="match status" value="1"/>
</dbReference>
<dbReference type="InterPro" id="IPR050498">
    <property type="entry name" value="Ycf3"/>
</dbReference>
<keyword evidence="2 3" id="KW-0802">TPR repeat</keyword>
<evidence type="ECO:0000256" key="3">
    <source>
        <dbReference type="PROSITE-ProRule" id="PRU00339"/>
    </source>
</evidence>
<dbReference type="SUPFAM" id="SSF48452">
    <property type="entry name" value="TPR-like"/>
    <property type="match status" value="2"/>
</dbReference>
<dbReference type="SMART" id="SM00028">
    <property type="entry name" value="TPR"/>
    <property type="match status" value="6"/>
</dbReference>
<gene>
    <name evidence="5" type="ORF">FXN63_09620</name>
</gene>
<keyword evidence="1" id="KW-0677">Repeat</keyword>
<dbReference type="Gene3D" id="1.25.40.10">
    <property type="entry name" value="Tetratricopeptide repeat domain"/>
    <property type="match status" value="1"/>
</dbReference>
<dbReference type="OrthoDB" id="9814129at2"/>
<dbReference type="PANTHER" id="PTHR44858:SF1">
    <property type="entry name" value="UDP-N-ACETYLGLUCOSAMINE--PEPTIDE N-ACETYLGLUCOSAMINYLTRANSFERASE SPINDLY-RELATED"/>
    <property type="match status" value="1"/>
</dbReference>
<dbReference type="SUPFAM" id="SSF53756">
    <property type="entry name" value="UDP-Glycosyltransferase/glycogen phosphorylase"/>
    <property type="match status" value="1"/>
</dbReference>
<proteinExistence type="predicted"/>
<feature type="repeat" description="TPR" evidence="3">
    <location>
        <begin position="244"/>
        <end position="277"/>
    </location>
</feature>
<feature type="repeat" description="TPR" evidence="3">
    <location>
        <begin position="142"/>
        <end position="175"/>
    </location>
</feature>
<dbReference type="KEGG" id="pacr:FXN63_09620"/>
<dbReference type="Gene3D" id="3.40.50.2000">
    <property type="entry name" value="Glycogen Phosphorylase B"/>
    <property type="match status" value="1"/>
</dbReference>
<dbReference type="EMBL" id="CP043046">
    <property type="protein sequence ID" value="QEI06065.1"/>
    <property type="molecule type" value="Genomic_DNA"/>
</dbReference>
<dbReference type="RefSeq" id="WP_148814448.1">
    <property type="nucleotide sequence ID" value="NZ_CP043046.1"/>
</dbReference>
<dbReference type="InterPro" id="IPR019734">
    <property type="entry name" value="TPR_rpt"/>
</dbReference>
<sequence>MTMRGSHEPHPVVAQENGAANHPPGVSASHVQAPPLPHDLNELDRQLHALARADKHAAAYALVQSVYARQPGNLKVVARVARYAVAAGMLADAEAAARLVLDQGAGNPWCFRALAICARRRGDLEQALSWIDQGLAMPGTFADLYMERGEILRAQRRPAEAALAFEAVLNLAPGNRQAQQHLAVLLHAQGDTARCQALTNAAIARCPANESALLELSKLLLSVGRAEDALAACERAAVAAPTHANAHVNRGVILRRLGRFDASLAAYDQAIALEPTRAAAHYNRANLLKFMGRLNEAVHDYGETIAREPQNGTARWNLARSLLTQGDLIAGFREYEWRWRHTGFPTKARRFDQPAWTGEPLAGKTLFVHAEQGQGDQVLFLRFLPQLRALGARVIVEVHNALHGLIAAQGMADAVVRRGDALPAFDLHIPIGSLPYRLGTRADNLPATAYLRTPREVMPILPARTDKRPRVGLVWAGNPDYAGDAQRSMRFAQVQPLLAQQDIAWYSLQKGAAEVQLCGDLSASLAGEMSAAQAPIAALGSALDDWAATACVLDQMDLLITTCTGIANLAGAMGKPAWIMLEWDADWRWLERLKDRSIWYPHLRLFRQQAPGDWAGVVQQVDAALHEHRFD</sequence>
<evidence type="ECO:0000256" key="2">
    <source>
        <dbReference type="ARBA" id="ARBA00022803"/>
    </source>
</evidence>
<dbReference type="PROSITE" id="PS50005">
    <property type="entry name" value="TPR"/>
    <property type="match status" value="3"/>
</dbReference>
<reference evidence="5 6" key="1">
    <citation type="submission" date="2019-08" db="EMBL/GenBank/DDBJ databases">
        <title>Amphibian skin-associated Pigmentiphaga: genome sequence and occurrence across geography and hosts.</title>
        <authorList>
            <person name="Bletz M.C."/>
            <person name="Bunk B."/>
            <person name="Sproeer C."/>
            <person name="Biwer P."/>
            <person name="Reiter S."/>
            <person name="Rabemananjara F.C.E."/>
            <person name="Schulz S."/>
            <person name="Overmann J."/>
            <person name="Vences M."/>
        </authorList>
    </citation>
    <scope>NUCLEOTIDE SEQUENCE [LARGE SCALE GENOMIC DNA]</scope>
    <source>
        <strain evidence="5 6">Mada1488</strain>
    </source>
</reference>
<evidence type="ECO:0000313" key="5">
    <source>
        <dbReference type="EMBL" id="QEI06065.1"/>
    </source>
</evidence>
<dbReference type="AlphaFoldDB" id="A0A5C0AV53"/>
<feature type="region of interest" description="Disordered" evidence="4">
    <location>
        <begin position="1"/>
        <end position="39"/>
    </location>
</feature>
<dbReference type="Proteomes" id="UP000325161">
    <property type="component" value="Chromosome"/>
</dbReference>
<evidence type="ECO:0000256" key="1">
    <source>
        <dbReference type="ARBA" id="ARBA00022737"/>
    </source>
</evidence>
<dbReference type="PANTHER" id="PTHR44858">
    <property type="entry name" value="TETRATRICOPEPTIDE REPEAT PROTEIN 6"/>
    <property type="match status" value="1"/>
</dbReference>
<keyword evidence="6" id="KW-1185">Reference proteome</keyword>
<evidence type="ECO:0000313" key="6">
    <source>
        <dbReference type="Proteomes" id="UP000325161"/>
    </source>
</evidence>
<dbReference type="InterPro" id="IPR011990">
    <property type="entry name" value="TPR-like_helical_dom_sf"/>
</dbReference>
<accession>A0A5C0AV53</accession>
<evidence type="ECO:0000256" key="4">
    <source>
        <dbReference type="SAM" id="MobiDB-lite"/>
    </source>
</evidence>
<dbReference type="PROSITE" id="PS50293">
    <property type="entry name" value="TPR_REGION"/>
    <property type="match status" value="1"/>
</dbReference>